<feature type="transmembrane region" description="Helical" evidence="6">
    <location>
        <begin position="144"/>
        <end position="162"/>
    </location>
</feature>
<feature type="transmembrane region" description="Helical" evidence="6">
    <location>
        <begin position="381"/>
        <end position="403"/>
    </location>
</feature>
<keyword evidence="3 6" id="KW-1133">Transmembrane helix</keyword>
<evidence type="ECO:0000313" key="9">
    <source>
        <dbReference type="Proteomes" id="UP000554054"/>
    </source>
</evidence>
<evidence type="ECO:0000256" key="4">
    <source>
        <dbReference type="ARBA" id="ARBA00023136"/>
    </source>
</evidence>
<gene>
    <name evidence="8" type="ORF">BJY20_001121</name>
</gene>
<feature type="domain" description="NADH:quinone oxidoreductase/Mrp antiporter transmembrane" evidence="7">
    <location>
        <begin position="137"/>
        <end position="412"/>
    </location>
</feature>
<name>A0A852VP82_9MICO</name>
<dbReference type="GO" id="GO:0015990">
    <property type="term" value="P:electron transport coupled proton transport"/>
    <property type="evidence" value="ECO:0007669"/>
    <property type="project" value="TreeGrafter"/>
</dbReference>
<evidence type="ECO:0000256" key="6">
    <source>
        <dbReference type="SAM" id="Phobius"/>
    </source>
</evidence>
<feature type="transmembrane region" description="Helical" evidence="6">
    <location>
        <begin position="309"/>
        <end position="329"/>
    </location>
</feature>
<feature type="transmembrane region" description="Helical" evidence="6">
    <location>
        <begin position="599"/>
        <end position="619"/>
    </location>
</feature>
<evidence type="ECO:0000256" key="1">
    <source>
        <dbReference type="ARBA" id="ARBA00004127"/>
    </source>
</evidence>
<dbReference type="InterPro" id="IPR003945">
    <property type="entry name" value="NU5C-like"/>
</dbReference>
<dbReference type="InterPro" id="IPR001750">
    <property type="entry name" value="ND/Mrp_TM"/>
</dbReference>
<dbReference type="PANTHER" id="PTHR42829">
    <property type="entry name" value="NADH-UBIQUINONE OXIDOREDUCTASE CHAIN 5"/>
    <property type="match status" value="1"/>
</dbReference>
<feature type="transmembrane region" description="Helical" evidence="6">
    <location>
        <begin position="220"/>
        <end position="241"/>
    </location>
</feature>
<evidence type="ECO:0000313" key="8">
    <source>
        <dbReference type="EMBL" id="NYF97729.1"/>
    </source>
</evidence>
<keyword evidence="9" id="KW-1185">Reference proteome</keyword>
<comment type="subcellular location">
    <subcellularLocation>
        <location evidence="1">Endomembrane system</location>
        <topology evidence="1">Multi-pass membrane protein</topology>
    </subcellularLocation>
    <subcellularLocation>
        <location evidence="5">Membrane</location>
        <topology evidence="5">Multi-pass membrane protein</topology>
    </subcellularLocation>
</comment>
<comment type="caution">
    <text evidence="8">The sequence shown here is derived from an EMBL/GenBank/DDBJ whole genome shotgun (WGS) entry which is preliminary data.</text>
</comment>
<feature type="transmembrane region" description="Helical" evidence="6">
    <location>
        <begin position="90"/>
        <end position="112"/>
    </location>
</feature>
<keyword evidence="2 5" id="KW-0812">Transmembrane</keyword>
<reference evidence="8 9" key="1">
    <citation type="submission" date="2020-07" db="EMBL/GenBank/DDBJ databases">
        <title>Sequencing the genomes of 1000 actinobacteria strains.</title>
        <authorList>
            <person name="Klenk H.-P."/>
        </authorList>
    </citation>
    <scope>NUCLEOTIDE SEQUENCE [LARGE SCALE GENOMIC DNA]</scope>
    <source>
        <strain evidence="8 9">DSM 26154</strain>
    </source>
</reference>
<feature type="transmembrane region" description="Helical" evidence="6">
    <location>
        <begin position="281"/>
        <end position="302"/>
    </location>
</feature>
<feature type="transmembrane region" description="Helical" evidence="6">
    <location>
        <begin position="462"/>
        <end position="486"/>
    </location>
</feature>
<feature type="transmembrane region" description="Helical" evidence="6">
    <location>
        <begin position="253"/>
        <end position="275"/>
    </location>
</feature>
<dbReference type="GO" id="GO:0012505">
    <property type="term" value="C:endomembrane system"/>
    <property type="evidence" value="ECO:0007669"/>
    <property type="project" value="UniProtKB-SubCell"/>
</dbReference>
<proteinExistence type="predicted"/>
<dbReference type="EMBL" id="JACCAE010000001">
    <property type="protein sequence ID" value="NYF97729.1"/>
    <property type="molecule type" value="Genomic_DNA"/>
</dbReference>
<dbReference type="Proteomes" id="UP000554054">
    <property type="component" value="Unassembled WGS sequence"/>
</dbReference>
<evidence type="ECO:0000256" key="2">
    <source>
        <dbReference type="ARBA" id="ARBA00022692"/>
    </source>
</evidence>
<evidence type="ECO:0000256" key="3">
    <source>
        <dbReference type="ARBA" id="ARBA00022989"/>
    </source>
</evidence>
<organism evidence="8 9">
    <name type="scientific">Janibacter cremeus</name>
    <dbReference type="NCBI Taxonomy" id="1285192"/>
    <lineage>
        <taxon>Bacteria</taxon>
        <taxon>Bacillati</taxon>
        <taxon>Actinomycetota</taxon>
        <taxon>Actinomycetes</taxon>
        <taxon>Micrococcales</taxon>
        <taxon>Intrasporangiaceae</taxon>
        <taxon>Janibacter</taxon>
    </lineage>
</organism>
<accession>A0A852VP82</accession>
<feature type="transmembrane region" description="Helical" evidence="6">
    <location>
        <begin position="498"/>
        <end position="518"/>
    </location>
</feature>
<dbReference type="GO" id="GO:0016020">
    <property type="term" value="C:membrane"/>
    <property type="evidence" value="ECO:0007669"/>
    <property type="project" value="UniProtKB-SubCell"/>
</dbReference>
<feature type="transmembrane region" description="Helical" evidence="6">
    <location>
        <begin position="341"/>
        <end position="360"/>
    </location>
</feature>
<dbReference type="GO" id="GO:0008137">
    <property type="term" value="F:NADH dehydrogenase (ubiquinone) activity"/>
    <property type="evidence" value="ECO:0007669"/>
    <property type="project" value="InterPro"/>
</dbReference>
<feature type="transmembrane region" description="Helical" evidence="6">
    <location>
        <begin position="183"/>
        <end position="200"/>
    </location>
</feature>
<dbReference type="GO" id="GO:0003954">
    <property type="term" value="F:NADH dehydrogenase activity"/>
    <property type="evidence" value="ECO:0007669"/>
    <property type="project" value="TreeGrafter"/>
</dbReference>
<sequence length="622" mass="62760">MTATTTAVLLIALPAGTAALVLGLARYATLAGLVAILGSVASLVVSVVALAGAGAGPAGDPFADGRATGQDLAIGGVDLPLTLGLSSTSVFLVLTVSLVVAAVQTYSAWFLADDDRRGVFHATTALFAGAMSLVVLSSDLVLTIVGWEVMGWCSYLLIGHWSRRPAPRRAAHTAFMVTRTADTGLLLGMAVLIAGAGTTGRAEVVEYWTSAGDPTLRSTALVLIVIGVLGKSAQLPFHDWLLDAMAGPTPASALIHAATMVAAGTVVLGQLFPVLVQADAARAVLGVSVAVTMLLAALLALVEPDFKRLLAWSTISQIGVMLAPLAAAGSGPAVGSALGHLYGHAIFKALLFLTIGWLAATGGSTRWDALVGSARTHRVALVAWVAGLVSLAGVPLVLGGVTKEHVIAAVAQDSDARGGVSDLVLTSLLVTAVVTAAYATRALLVAVRGVGRGGPRAVRARAVMPGAVAGVLVVLAVVSILGAIVLGVRLPLAGEVPLPLFIGVLALVLLGIAVGYLLDISGVQARLVEGRLGTLVGQGLHVGRLQQVLVVRPVLALAHFVAFLDREVIDSYVRAVASGVLGLGEVGTRAHARSRPTSALALLGVGVLLVVGIGVLAVGGTS</sequence>
<dbReference type="AlphaFoldDB" id="A0A852VP82"/>
<feature type="transmembrane region" description="Helical" evidence="6">
    <location>
        <begin position="423"/>
        <end position="450"/>
    </location>
</feature>
<protein>
    <submittedName>
        <fullName evidence="8">NADH-quinone oxidoreductase subunit L</fullName>
    </submittedName>
</protein>
<dbReference type="RefSeq" id="WP_185990615.1">
    <property type="nucleotide sequence ID" value="NZ_JACCAE010000001.1"/>
</dbReference>
<dbReference type="GO" id="GO:0042773">
    <property type="term" value="P:ATP synthesis coupled electron transport"/>
    <property type="evidence" value="ECO:0007669"/>
    <property type="project" value="InterPro"/>
</dbReference>
<feature type="transmembrane region" description="Helical" evidence="6">
    <location>
        <begin position="32"/>
        <end position="55"/>
    </location>
</feature>
<dbReference type="Pfam" id="PF00361">
    <property type="entry name" value="Proton_antipo_M"/>
    <property type="match status" value="1"/>
</dbReference>
<evidence type="ECO:0000259" key="7">
    <source>
        <dbReference type="Pfam" id="PF00361"/>
    </source>
</evidence>
<dbReference type="PRINTS" id="PR01434">
    <property type="entry name" value="NADHDHGNASE5"/>
</dbReference>
<feature type="transmembrane region" description="Helical" evidence="6">
    <location>
        <begin position="119"/>
        <end position="138"/>
    </location>
</feature>
<dbReference type="PANTHER" id="PTHR42829:SF2">
    <property type="entry name" value="NADH-UBIQUINONE OXIDOREDUCTASE CHAIN 5"/>
    <property type="match status" value="1"/>
</dbReference>
<evidence type="ECO:0000256" key="5">
    <source>
        <dbReference type="RuleBase" id="RU000320"/>
    </source>
</evidence>
<keyword evidence="4 6" id="KW-0472">Membrane</keyword>
<feature type="transmembrane region" description="Helical" evidence="6">
    <location>
        <begin position="6"/>
        <end position="25"/>
    </location>
</feature>
<dbReference type="Gene3D" id="1.20.5.2700">
    <property type="match status" value="1"/>
</dbReference>